<gene>
    <name evidence="1" type="ORF">GCM10022289_45160</name>
</gene>
<dbReference type="Proteomes" id="UP001501772">
    <property type="component" value="Unassembled WGS sequence"/>
</dbReference>
<proteinExistence type="predicted"/>
<name>A0ABP8BQ21_9SPHI</name>
<evidence type="ECO:0000313" key="2">
    <source>
        <dbReference type="Proteomes" id="UP001501772"/>
    </source>
</evidence>
<keyword evidence="2" id="KW-1185">Reference proteome</keyword>
<dbReference type="EMBL" id="BAABBY010000015">
    <property type="protein sequence ID" value="GAA4213252.1"/>
    <property type="molecule type" value="Genomic_DNA"/>
</dbReference>
<dbReference type="SUPFAM" id="SSF53474">
    <property type="entry name" value="alpha/beta-Hydrolases"/>
    <property type="match status" value="1"/>
</dbReference>
<evidence type="ECO:0000313" key="1">
    <source>
        <dbReference type="EMBL" id="GAA4213252.1"/>
    </source>
</evidence>
<dbReference type="InterPro" id="IPR029058">
    <property type="entry name" value="AB_hydrolase_fold"/>
</dbReference>
<dbReference type="InterPro" id="IPR010297">
    <property type="entry name" value="DUF900_hydrolase"/>
</dbReference>
<dbReference type="RefSeq" id="WP_344853698.1">
    <property type="nucleotide sequence ID" value="NZ_BAABBY010000015.1"/>
</dbReference>
<comment type="caution">
    <text evidence="1">The sequence shown here is derived from an EMBL/GenBank/DDBJ whole genome shotgun (WGS) entry which is preliminary data.</text>
</comment>
<protein>
    <recommendedName>
        <fullName evidence="3">Alpha/beta hydrolase family protein</fullName>
    </recommendedName>
</protein>
<evidence type="ECO:0008006" key="3">
    <source>
        <dbReference type="Google" id="ProtNLM"/>
    </source>
</evidence>
<sequence>MEHYFELSLRNDHLSGRLSTDIRQHGTLPLDSRPIIILVHGFNNNYKQAMDSFDAFLANLKRSTATSSMPKSICRLFWPGNLTNALASKLSYAQQVPKSLRCAAMLSDYLVDLAKAKPDTPIILIAHSLGCRLVLETILHAESRYPEMAGRFRLSILMAAAVPGFMVNDRYGRLYPVRLSEKKFFGLHSNSDNILRVAFPAGQTLAGEGFFPSALGLKGNPKSFWSAGDCATGLTHGDYWQDQENSAVISTTMGQSSKRHLPQRKLAMHRQAYYWLNELGER</sequence>
<dbReference type="Gene3D" id="3.40.50.1820">
    <property type="entry name" value="alpha/beta hydrolase"/>
    <property type="match status" value="1"/>
</dbReference>
<dbReference type="Pfam" id="PF05990">
    <property type="entry name" value="DUF900"/>
    <property type="match status" value="1"/>
</dbReference>
<organism evidence="1 2">
    <name type="scientific">Pedobacter jeongneungensis</name>
    <dbReference type="NCBI Taxonomy" id="947309"/>
    <lineage>
        <taxon>Bacteria</taxon>
        <taxon>Pseudomonadati</taxon>
        <taxon>Bacteroidota</taxon>
        <taxon>Sphingobacteriia</taxon>
        <taxon>Sphingobacteriales</taxon>
        <taxon>Sphingobacteriaceae</taxon>
        <taxon>Pedobacter</taxon>
    </lineage>
</organism>
<reference evidence="2" key="1">
    <citation type="journal article" date="2019" name="Int. J. Syst. Evol. Microbiol.">
        <title>The Global Catalogue of Microorganisms (GCM) 10K type strain sequencing project: providing services to taxonomists for standard genome sequencing and annotation.</title>
        <authorList>
            <consortium name="The Broad Institute Genomics Platform"/>
            <consortium name="The Broad Institute Genome Sequencing Center for Infectious Disease"/>
            <person name="Wu L."/>
            <person name="Ma J."/>
        </authorList>
    </citation>
    <scope>NUCLEOTIDE SEQUENCE [LARGE SCALE GENOMIC DNA]</scope>
    <source>
        <strain evidence="2">JCM 17626</strain>
    </source>
</reference>
<accession>A0ABP8BQ21</accession>